<keyword evidence="1 3" id="KW-0853">WD repeat</keyword>
<dbReference type="Pfam" id="PF00400">
    <property type="entry name" value="WD40"/>
    <property type="match status" value="5"/>
</dbReference>
<dbReference type="SUPFAM" id="SSF50978">
    <property type="entry name" value="WD40 repeat-like"/>
    <property type="match status" value="1"/>
</dbReference>
<keyword evidence="5" id="KW-1185">Reference proteome</keyword>
<accession>A0ABD3S0D4</accession>
<dbReference type="InterPro" id="IPR036322">
    <property type="entry name" value="WD40_repeat_dom_sf"/>
</dbReference>
<name>A0ABD3S0D4_9LAMI</name>
<feature type="repeat" description="WD" evidence="3">
    <location>
        <begin position="370"/>
        <end position="410"/>
    </location>
</feature>
<evidence type="ECO:0000313" key="4">
    <source>
        <dbReference type="EMBL" id="KAL3817886.1"/>
    </source>
</evidence>
<feature type="repeat" description="WD" evidence="3">
    <location>
        <begin position="269"/>
        <end position="310"/>
    </location>
</feature>
<gene>
    <name evidence="4" type="ORF">ACJIZ3_003791</name>
</gene>
<keyword evidence="2" id="KW-0677">Repeat</keyword>
<dbReference type="PROSITE" id="PS50294">
    <property type="entry name" value="WD_REPEATS_REGION"/>
    <property type="match status" value="3"/>
</dbReference>
<dbReference type="PRINTS" id="PR00320">
    <property type="entry name" value="GPROTEINBRPT"/>
</dbReference>
<dbReference type="InterPro" id="IPR015943">
    <property type="entry name" value="WD40/YVTN_repeat-like_dom_sf"/>
</dbReference>
<dbReference type="AlphaFoldDB" id="A0ABD3S0D4"/>
<dbReference type="PROSITE" id="PS50082">
    <property type="entry name" value="WD_REPEATS_2"/>
    <property type="match status" value="4"/>
</dbReference>
<sequence>MMGSYSETEDQFFDTRDDVSSVSDLGSDCSEDCLSLGLRDSALGYDFWTKKPDSVDERRDKFLKMMGFGSDWHRTDIDENEDSSHEVLESSIDRLKDNGEAVLANLDSKPHFFSARSFNSFRTSVEDGAIDENLKWKIKNLDDGTEFVMGELAEDGTCTTLHEVGSDKMISLDEFQKTLGSSAIVRELFRKDSKGFTRVDSKKKMKSNWLQRFSAITHIADKTKGLLLDKNNNETNSRTGSTTTTRGVRVNVTKKRSKELSSLYTGQEFPAHEGSILTMKFSFDGRYLASAGVDGVVRVWDVLEDDIVNKFSGQDSDPSCLYLSLSHSSKLAPLDFVKEKTCDSKKSGDSACVILPHKVFQLSEKPLHEFHGHNGEVLSLSWSKNGHLLSSSVDKTARLWKVGNDDCLGIYSHNNYVTCVEFNPVDDNYFISGSIDGKIRIWEVEGGRVIDWIDIREIVTAVCYCPDGKGGVVGSMDGNCRFYDIIDNRLQLGTQVCLKGKKLPGKRITGFQYCPNDTSKVMVTSADSQVRIICGTNIVCKFKGNRSSGSQVPASFTSDGQHIVSATEDSNVRVWNYTTTHNQKTSSHSSSPKTIRSNETFTSRNASIAIPWCGLKNKLGSLPGLLSNGHLDEKLLQKLPPYFPDCFTMSLGFFLDALHKGSPTWPEENLPKSSPLEVKNLLGKSEFKFLKNAWMSALNSPHLWGLVIVTAGWDGCIRTFLNYGLPIRF</sequence>
<dbReference type="Proteomes" id="UP001634393">
    <property type="component" value="Unassembled WGS sequence"/>
</dbReference>
<evidence type="ECO:0000256" key="3">
    <source>
        <dbReference type="PROSITE-ProRule" id="PRU00221"/>
    </source>
</evidence>
<proteinExistence type="predicted"/>
<organism evidence="4 5">
    <name type="scientific">Penstemon smallii</name>
    <dbReference type="NCBI Taxonomy" id="265156"/>
    <lineage>
        <taxon>Eukaryota</taxon>
        <taxon>Viridiplantae</taxon>
        <taxon>Streptophyta</taxon>
        <taxon>Embryophyta</taxon>
        <taxon>Tracheophyta</taxon>
        <taxon>Spermatophyta</taxon>
        <taxon>Magnoliopsida</taxon>
        <taxon>eudicotyledons</taxon>
        <taxon>Gunneridae</taxon>
        <taxon>Pentapetalae</taxon>
        <taxon>asterids</taxon>
        <taxon>lamiids</taxon>
        <taxon>Lamiales</taxon>
        <taxon>Plantaginaceae</taxon>
        <taxon>Cheloneae</taxon>
        <taxon>Penstemon</taxon>
    </lineage>
</organism>
<dbReference type="PANTHER" id="PTHR14221">
    <property type="entry name" value="WD REPEAT DOMAIN 44"/>
    <property type="match status" value="1"/>
</dbReference>
<dbReference type="CDD" id="cd00200">
    <property type="entry name" value="WD40"/>
    <property type="match status" value="1"/>
</dbReference>
<dbReference type="InterPro" id="IPR020472">
    <property type="entry name" value="WD40_PAC1"/>
</dbReference>
<feature type="repeat" description="WD" evidence="3">
    <location>
        <begin position="410"/>
        <end position="452"/>
    </location>
</feature>
<evidence type="ECO:0000256" key="1">
    <source>
        <dbReference type="ARBA" id="ARBA00022574"/>
    </source>
</evidence>
<comment type="caution">
    <text evidence="4">The sequence shown here is derived from an EMBL/GenBank/DDBJ whole genome shotgun (WGS) entry which is preliminary data.</text>
</comment>
<dbReference type="PROSITE" id="PS00678">
    <property type="entry name" value="WD_REPEATS_1"/>
    <property type="match status" value="1"/>
</dbReference>
<dbReference type="InterPro" id="IPR040324">
    <property type="entry name" value="WDR44/Dgr2"/>
</dbReference>
<dbReference type="InterPro" id="IPR001680">
    <property type="entry name" value="WD40_rpt"/>
</dbReference>
<evidence type="ECO:0000313" key="5">
    <source>
        <dbReference type="Proteomes" id="UP001634393"/>
    </source>
</evidence>
<protein>
    <submittedName>
        <fullName evidence="4">Uncharacterized protein</fullName>
    </submittedName>
</protein>
<dbReference type="Gene3D" id="2.130.10.10">
    <property type="entry name" value="YVTN repeat-like/Quinoprotein amine dehydrogenase"/>
    <property type="match status" value="3"/>
</dbReference>
<feature type="repeat" description="WD" evidence="3">
    <location>
        <begin position="555"/>
        <end position="585"/>
    </location>
</feature>
<reference evidence="4 5" key="1">
    <citation type="submission" date="2024-12" db="EMBL/GenBank/DDBJ databases">
        <title>The unique morphological basis and parallel evolutionary history of personate flowers in Penstemon.</title>
        <authorList>
            <person name="Depatie T.H."/>
            <person name="Wessinger C.A."/>
        </authorList>
    </citation>
    <scope>NUCLEOTIDE SEQUENCE [LARGE SCALE GENOMIC DNA]</scope>
    <source>
        <strain evidence="4">WTNN_2</strain>
        <tissue evidence="4">Leaf</tissue>
    </source>
</reference>
<dbReference type="InterPro" id="IPR019775">
    <property type="entry name" value="WD40_repeat_CS"/>
</dbReference>
<evidence type="ECO:0000256" key="2">
    <source>
        <dbReference type="ARBA" id="ARBA00022737"/>
    </source>
</evidence>
<dbReference type="PANTHER" id="PTHR14221:SF0">
    <property type="entry name" value="WD REPEAT-CONTAINING PROTEIN 44"/>
    <property type="match status" value="1"/>
</dbReference>
<dbReference type="SMART" id="SM00320">
    <property type="entry name" value="WD40"/>
    <property type="match status" value="6"/>
</dbReference>
<dbReference type="EMBL" id="JBJXBP010000007">
    <property type="protein sequence ID" value="KAL3817886.1"/>
    <property type="molecule type" value="Genomic_DNA"/>
</dbReference>